<feature type="compositionally biased region" description="Basic and acidic residues" evidence="5">
    <location>
        <begin position="18"/>
        <end position="38"/>
    </location>
</feature>
<dbReference type="SMART" id="SM00220">
    <property type="entry name" value="S_TKc"/>
    <property type="match status" value="1"/>
</dbReference>
<evidence type="ECO:0000313" key="8">
    <source>
        <dbReference type="RefSeq" id="XP_015190434.1"/>
    </source>
</evidence>
<dbReference type="CDD" id="cd14083">
    <property type="entry name" value="STKc_CaMKI"/>
    <property type="match status" value="1"/>
</dbReference>
<evidence type="ECO:0000313" key="7">
    <source>
        <dbReference type="Proteomes" id="UP000694924"/>
    </source>
</evidence>
<feature type="region of interest" description="Disordered" evidence="5">
    <location>
        <begin position="344"/>
        <end position="387"/>
    </location>
</feature>
<sequence>MFARVRNRLSNSKMPLFGKKDSNKKMKKDSKDDKSPSVEDKYILKELLGTGAFSEVRSAESKEKPGQMFAVKIIDKKALKGKEDSLENEIKVLRRLTHPNIVQLLETYEDKLKVYLVMELVTGGELFDRIVQKGSYTEKDASDLIRQVLEAVDYMHEQGVVHRDLKPENLLYYSPDPDSKIMISDFGLSKMEDSGIMATACGTPGYVAPEVLAQKPYGKAVDVWSIGVISYILLCGYPPFYDENDANLFAQILKGEFEFDSPYWDDISDSAKDFIHNLMCVNVEKRFTCKQALAHPWISGNAASNKNIHGTVSEQLKKNFAKSKWKQAYHATTVIRQMQRLALNSGQQQQGPGSGPCTGNLTPCPDQSQTNPNNHQHRPLGPQNNFN</sequence>
<dbReference type="PROSITE" id="PS00108">
    <property type="entry name" value="PROTEIN_KINASE_ST"/>
    <property type="match status" value="1"/>
</dbReference>
<organism evidence="7 8">
    <name type="scientific">Polistes dominula</name>
    <name type="common">European paper wasp</name>
    <name type="synonym">Vespa dominula</name>
    <dbReference type="NCBI Taxonomy" id="743375"/>
    <lineage>
        <taxon>Eukaryota</taxon>
        <taxon>Metazoa</taxon>
        <taxon>Ecdysozoa</taxon>
        <taxon>Arthropoda</taxon>
        <taxon>Hexapoda</taxon>
        <taxon>Insecta</taxon>
        <taxon>Pterygota</taxon>
        <taxon>Neoptera</taxon>
        <taxon>Endopterygota</taxon>
        <taxon>Hymenoptera</taxon>
        <taxon>Apocrita</taxon>
        <taxon>Aculeata</taxon>
        <taxon>Vespoidea</taxon>
        <taxon>Vespidae</taxon>
        <taxon>Polistinae</taxon>
        <taxon>Polistini</taxon>
        <taxon>Polistes</taxon>
    </lineage>
</organism>
<keyword evidence="4" id="KW-0808">Transferase</keyword>
<dbReference type="Pfam" id="PF00069">
    <property type="entry name" value="Pkinase"/>
    <property type="match status" value="1"/>
</dbReference>
<feature type="region of interest" description="Disordered" evidence="5">
    <location>
        <begin position="1"/>
        <end position="38"/>
    </location>
</feature>
<keyword evidence="4" id="KW-0723">Serine/threonine-protein kinase</keyword>
<dbReference type="Gene3D" id="1.10.510.10">
    <property type="entry name" value="Transferase(Phosphotransferase) domain 1"/>
    <property type="match status" value="1"/>
</dbReference>
<dbReference type="InterPro" id="IPR017441">
    <property type="entry name" value="Protein_kinase_ATP_BS"/>
</dbReference>
<protein>
    <submittedName>
        <fullName evidence="8">Calcium/calmodulin-dependent protein kinase type 1-like isoform X3</fullName>
    </submittedName>
</protein>
<dbReference type="SUPFAM" id="SSF56112">
    <property type="entry name" value="Protein kinase-like (PK-like)"/>
    <property type="match status" value="1"/>
</dbReference>
<dbReference type="InterPro" id="IPR011009">
    <property type="entry name" value="Kinase-like_dom_sf"/>
</dbReference>
<accession>A0ABM1JD96</accession>
<evidence type="ECO:0000256" key="1">
    <source>
        <dbReference type="ARBA" id="ARBA00022741"/>
    </source>
</evidence>
<dbReference type="InterPro" id="IPR008271">
    <property type="entry name" value="Ser/Thr_kinase_AS"/>
</dbReference>
<dbReference type="PROSITE" id="PS00107">
    <property type="entry name" value="PROTEIN_KINASE_ATP"/>
    <property type="match status" value="1"/>
</dbReference>
<comment type="similarity">
    <text evidence="4">Belongs to the protein kinase superfamily.</text>
</comment>
<evidence type="ECO:0000256" key="4">
    <source>
        <dbReference type="RuleBase" id="RU000304"/>
    </source>
</evidence>
<keyword evidence="2 3" id="KW-0067">ATP-binding</keyword>
<dbReference type="RefSeq" id="XP_015190434.1">
    <property type="nucleotide sequence ID" value="XM_015334948.1"/>
</dbReference>
<reference evidence="8" key="1">
    <citation type="submission" date="2025-08" db="UniProtKB">
        <authorList>
            <consortium name="RefSeq"/>
        </authorList>
    </citation>
    <scope>IDENTIFICATION</scope>
    <source>
        <tissue evidence="8">Whole body</tissue>
    </source>
</reference>
<keyword evidence="4" id="KW-0418">Kinase</keyword>
<evidence type="ECO:0000256" key="5">
    <source>
        <dbReference type="SAM" id="MobiDB-lite"/>
    </source>
</evidence>
<feature type="compositionally biased region" description="Polar residues" evidence="5">
    <location>
        <begin position="357"/>
        <end position="374"/>
    </location>
</feature>
<evidence type="ECO:0000256" key="2">
    <source>
        <dbReference type="ARBA" id="ARBA00022840"/>
    </source>
</evidence>
<keyword evidence="1 3" id="KW-0547">Nucleotide-binding</keyword>
<feature type="binding site" evidence="3">
    <location>
        <position position="72"/>
    </location>
    <ligand>
        <name>ATP</name>
        <dbReference type="ChEBI" id="CHEBI:30616"/>
    </ligand>
</feature>
<dbReference type="Proteomes" id="UP000694924">
    <property type="component" value="Unplaced"/>
</dbReference>
<keyword evidence="7" id="KW-1185">Reference proteome</keyword>
<evidence type="ECO:0000256" key="3">
    <source>
        <dbReference type="PROSITE-ProRule" id="PRU10141"/>
    </source>
</evidence>
<dbReference type="GeneID" id="107073965"/>
<proteinExistence type="inferred from homology"/>
<dbReference type="Gene3D" id="3.30.200.20">
    <property type="entry name" value="Phosphorylase Kinase, domain 1"/>
    <property type="match status" value="1"/>
</dbReference>
<gene>
    <name evidence="8" type="primary">LOC107073965</name>
</gene>
<evidence type="ECO:0000259" key="6">
    <source>
        <dbReference type="PROSITE" id="PS50011"/>
    </source>
</evidence>
<dbReference type="PROSITE" id="PS50011">
    <property type="entry name" value="PROTEIN_KINASE_DOM"/>
    <property type="match status" value="1"/>
</dbReference>
<dbReference type="PANTHER" id="PTHR24347">
    <property type="entry name" value="SERINE/THREONINE-PROTEIN KINASE"/>
    <property type="match status" value="1"/>
</dbReference>
<name>A0ABM1JD96_POLDO</name>
<dbReference type="InterPro" id="IPR000719">
    <property type="entry name" value="Prot_kinase_dom"/>
</dbReference>
<feature type="domain" description="Protein kinase" evidence="6">
    <location>
        <begin position="42"/>
        <end position="298"/>
    </location>
</feature>